<protein>
    <recommendedName>
        <fullName evidence="3">DUF4183 domain-containing protein</fullName>
    </recommendedName>
</protein>
<dbReference type="EMBL" id="CP159992">
    <property type="protein sequence ID" value="XCP95122.1"/>
    <property type="molecule type" value="Genomic_DNA"/>
</dbReference>
<keyword evidence="1" id="KW-0732">Signal</keyword>
<reference evidence="2" key="1">
    <citation type="submission" date="2024-05" db="EMBL/GenBank/DDBJ databases">
        <title>Draft genome assemblies of 36 bacteria isolated from hibernating arctic ground squirrels.</title>
        <authorList>
            <person name="McKee H."/>
            <person name="Mullen L."/>
            <person name="Drown D.M."/>
            <person name="Duddleston K.N."/>
        </authorList>
    </citation>
    <scope>NUCLEOTIDE SEQUENCE</scope>
    <source>
        <strain evidence="2">AN1007</strain>
    </source>
</reference>
<feature type="chain" id="PRO_5043650268" description="DUF4183 domain-containing protein" evidence="1">
    <location>
        <begin position="27"/>
        <end position="121"/>
    </location>
</feature>
<proteinExistence type="predicted"/>
<evidence type="ECO:0000256" key="1">
    <source>
        <dbReference type="SAM" id="SignalP"/>
    </source>
</evidence>
<evidence type="ECO:0008006" key="3">
    <source>
        <dbReference type="Google" id="ProtNLM"/>
    </source>
</evidence>
<feature type="signal peptide" evidence="1">
    <location>
        <begin position="1"/>
        <end position="26"/>
    </location>
</feature>
<dbReference type="RefSeq" id="WP_366292955.1">
    <property type="nucleotide sequence ID" value="NZ_CP159992.1"/>
</dbReference>
<sequence>MNPVHIRRLLLLVLLACILPLGINQAAAERTTSSQVELFHLSEDGLGINEVIKCGVNDQMDHDLNLDGIDLYMQEDNVPDVYGTSPETTFTFEVNGQVLQPGEAIYIESGPNQLPRVWVGK</sequence>
<name>A0AAU8NGA1_9BACL</name>
<organism evidence="2">
    <name type="scientific">Paenibacillus sp. AN1007</name>
    <dbReference type="NCBI Taxonomy" id="3151385"/>
    <lineage>
        <taxon>Bacteria</taxon>
        <taxon>Bacillati</taxon>
        <taxon>Bacillota</taxon>
        <taxon>Bacilli</taxon>
        <taxon>Bacillales</taxon>
        <taxon>Paenibacillaceae</taxon>
        <taxon>Paenibacillus</taxon>
    </lineage>
</organism>
<dbReference type="AlphaFoldDB" id="A0AAU8NGA1"/>
<accession>A0AAU8NGA1</accession>
<gene>
    <name evidence="2" type="ORF">ABXS70_29235</name>
</gene>
<evidence type="ECO:0000313" key="2">
    <source>
        <dbReference type="EMBL" id="XCP95122.1"/>
    </source>
</evidence>